<accession>A0A9D1I9R6</accession>
<name>A0A9D1I9R6_9CLOT</name>
<dbReference type="PANTHER" id="PTHR37313:SF2">
    <property type="entry name" value="UPF0749 PROTEIN YLXX"/>
    <property type="match status" value="1"/>
</dbReference>
<reference evidence="2" key="1">
    <citation type="submission" date="2020-10" db="EMBL/GenBank/DDBJ databases">
        <authorList>
            <person name="Gilroy R."/>
        </authorList>
    </citation>
    <scope>NUCLEOTIDE SEQUENCE</scope>
    <source>
        <strain evidence="2">CHK195-4489</strain>
    </source>
</reference>
<dbReference type="Gene3D" id="3.30.70.1880">
    <property type="entry name" value="Protein of unknown function DUF881"/>
    <property type="match status" value="1"/>
</dbReference>
<evidence type="ECO:0000256" key="1">
    <source>
        <dbReference type="ARBA" id="ARBA00009108"/>
    </source>
</evidence>
<dbReference type="PANTHER" id="PTHR37313">
    <property type="entry name" value="UPF0749 PROTEIN RV1825"/>
    <property type="match status" value="1"/>
</dbReference>
<feature type="non-terminal residue" evidence="2">
    <location>
        <position position="1"/>
    </location>
</feature>
<dbReference type="Proteomes" id="UP000824089">
    <property type="component" value="Unassembled WGS sequence"/>
</dbReference>
<comment type="caution">
    <text evidence="2">The sequence shown here is derived from an EMBL/GenBank/DDBJ whole genome shotgun (WGS) entry which is preliminary data.</text>
</comment>
<sequence>ELNKIKMFCGTTKVTGDGIYISIVLQEEMYPSTLQRHLLTIINELKASTAQAISINGERITAMTEIRVVGNYVVINGRQTEAQKFEIYAIGQPQALLSGVLLSGNGPLANLKNENTCEVTYTTLSDIIIDACKPQDIVTGLLQNAE</sequence>
<organism evidence="2 3">
    <name type="scientific">Candidatus Egerieisoma faecipullorum</name>
    <dbReference type="NCBI Taxonomy" id="2840963"/>
    <lineage>
        <taxon>Bacteria</taxon>
        <taxon>Bacillati</taxon>
        <taxon>Bacillota</taxon>
        <taxon>Clostridia</taxon>
        <taxon>Eubacteriales</taxon>
        <taxon>Clostridiaceae</taxon>
        <taxon>Clostridiaceae incertae sedis</taxon>
        <taxon>Candidatus Egerieisoma</taxon>
    </lineage>
</organism>
<reference evidence="2" key="2">
    <citation type="journal article" date="2021" name="PeerJ">
        <title>Extensive microbial diversity within the chicken gut microbiome revealed by metagenomics and culture.</title>
        <authorList>
            <person name="Gilroy R."/>
            <person name="Ravi A."/>
            <person name="Getino M."/>
            <person name="Pursley I."/>
            <person name="Horton D.L."/>
            <person name="Alikhan N.F."/>
            <person name="Baker D."/>
            <person name="Gharbi K."/>
            <person name="Hall N."/>
            <person name="Watson M."/>
            <person name="Adriaenssens E.M."/>
            <person name="Foster-Nyarko E."/>
            <person name="Jarju S."/>
            <person name="Secka A."/>
            <person name="Antonio M."/>
            <person name="Oren A."/>
            <person name="Chaudhuri R.R."/>
            <person name="La Ragione R."/>
            <person name="Hildebrand F."/>
            <person name="Pallen M.J."/>
        </authorList>
    </citation>
    <scope>NUCLEOTIDE SEQUENCE</scope>
    <source>
        <strain evidence="2">CHK195-4489</strain>
    </source>
</reference>
<evidence type="ECO:0000313" key="3">
    <source>
        <dbReference type="Proteomes" id="UP000824089"/>
    </source>
</evidence>
<dbReference type="EMBL" id="DVMM01000208">
    <property type="protein sequence ID" value="HIU30482.1"/>
    <property type="molecule type" value="Genomic_DNA"/>
</dbReference>
<protein>
    <submittedName>
        <fullName evidence="2">DUF881 domain-containing protein</fullName>
    </submittedName>
</protein>
<dbReference type="AlphaFoldDB" id="A0A9D1I9R6"/>
<dbReference type="Pfam" id="PF05949">
    <property type="entry name" value="DUF881"/>
    <property type="match status" value="1"/>
</dbReference>
<comment type="similarity">
    <text evidence="1">Belongs to the UPF0749 family.</text>
</comment>
<gene>
    <name evidence="2" type="ORF">IAD50_09345</name>
</gene>
<dbReference type="InterPro" id="IPR010273">
    <property type="entry name" value="DUF881"/>
</dbReference>
<proteinExistence type="inferred from homology"/>
<evidence type="ECO:0000313" key="2">
    <source>
        <dbReference type="EMBL" id="HIU30482.1"/>
    </source>
</evidence>